<dbReference type="EMBL" id="SOEO01000001">
    <property type="protein sequence ID" value="TDX87236.1"/>
    <property type="molecule type" value="Genomic_DNA"/>
</dbReference>
<accession>A0A4R8IFE2</accession>
<keyword evidence="1" id="KW-0472">Membrane</keyword>
<keyword evidence="1" id="KW-1133">Transmembrane helix</keyword>
<feature type="transmembrane region" description="Helical" evidence="1">
    <location>
        <begin position="21"/>
        <end position="41"/>
    </location>
</feature>
<dbReference type="SUPFAM" id="SSF69318">
    <property type="entry name" value="Integrin alpha N-terminal domain"/>
    <property type="match status" value="1"/>
</dbReference>
<proteinExistence type="predicted"/>
<evidence type="ECO:0000313" key="2">
    <source>
        <dbReference type="EMBL" id="TDX87236.1"/>
    </source>
</evidence>
<dbReference type="OrthoDB" id="1231193at2"/>
<dbReference type="Proteomes" id="UP000295313">
    <property type="component" value="Unassembled WGS sequence"/>
</dbReference>
<keyword evidence="3" id="KW-1185">Reference proteome</keyword>
<sequence>MENNINENQTKSEEIKIKKNTLYIGVGVLALIIAVIFFFVFKKKNDSETIAGTMKKDSTTLVKDSAKITTDSAKTPINYDEYGEEGAPFSEYRVIANSLALPNGKLNFGDKVYVDDSRSNDSRKVVFLDNPYTNKNATTYEFDGSSFISDYQFDEYKKNFSLAPFSDLASGVKKILLEDNYSNGNKYTITQNADRAKSSVAFGDYDGDGLKDVAVILDNNEKQISRILIICTNSATKLPYTAFSENYTDKMRINSFRKGASVIMNSDGLVSSPQDGIIGNAEDLKIAIIYDSGLQKFKTYYQE</sequence>
<gene>
    <name evidence="2" type="ORF">B0I22_1423</name>
</gene>
<evidence type="ECO:0000256" key="1">
    <source>
        <dbReference type="SAM" id="Phobius"/>
    </source>
</evidence>
<organism evidence="2 3">
    <name type="scientific">Epilithonimonas xixisoli</name>
    <dbReference type="NCBI Taxonomy" id="1476462"/>
    <lineage>
        <taxon>Bacteria</taxon>
        <taxon>Pseudomonadati</taxon>
        <taxon>Bacteroidota</taxon>
        <taxon>Flavobacteriia</taxon>
        <taxon>Flavobacteriales</taxon>
        <taxon>Weeksellaceae</taxon>
        <taxon>Chryseobacterium group</taxon>
        <taxon>Epilithonimonas</taxon>
    </lineage>
</organism>
<dbReference type="InterPro" id="IPR028994">
    <property type="entry name" value="Integrin_alpha_N"/>
</dbReference>
<comment type="caution">
    <text evidence="2">The sequence shown here is derived from an EMBL/GenBank/DDBJ whole genome shotgun (WGS) entry which is preliminary data.</text>
</comment>
<keyword evidence="1" id="KW-0812">Transmembrane</keyword>
<evidence type="ECO:0008006" key="4">
    <source>
        <dbReference type="Google" id="ProtNLM"/>
    </source>
</evidence>
<name>A0A4R8IFE2_9FLAO</name>
<protein>
    <recommendedName>
        <fullName evidence="4">VCBS repeat protein</fullName>
    </recommendedName>
</protein>
<dbReference type="AlphaFoldDB" id="A0A4R8IFE2"/>
<dbReference type="RefSeq" id="WP_133943851.1">
    <property type="nucleotide sequence ID" value="NZ_SOEO01000001.1"/>
</dbReference>
<reference evidence="2 3" key="1">
    <citation type="submission" date="2019-03" db="EMBL/GenBank/DDBJ databases">
        <title>Genomic Encyclopedia of Type Strains, Phase III (KMG-III): the genomes of soil and plant-associated and newly described type strains.</title>
        <authorList>
            <person name="Whitman W."/>
        </authorList>
    </citation>
    <scope>NUCLEOTIDE SEQUENCE [LARGE SCALE GENOMIC DNA]</scope>
    <source>
        <strain evidence="2 3">CGMCC 1.12802</strain>
    </source>
</reference>
<evidence type="ECO:0000313" key="3">
    <source>
        <dbReference type="Proteomes" id="UP000295313"/>
    </source>
</evidence>